<dbReference type="PATRIC" id="fig|1122985.7.peg.2461"/>
<evidence type="ECO:0000313" key="2">
    <source>
        <dbReference type="EMBL" id="KDR51540.1"/>
    </source>
</evidence>
<accession>A0A069QFG0</accession>
<organism evidence="2 3">
    <name type="scientific">Hoylesella loescheii DSM 19665 = JCM 12249 = ATCC 15930</name>
    <dbReference type="NCBI Taxonomy" id="1122985"/>
    <lineage>
        <taxon>Bacteria</taxon>
        <taxon>Pseudomonadati</taxon>
        <taxon>Bacteroidota</taxon>
        <taxon>Bacteroidia</taxon>
        <taxon>Bacteroidales</taxon>
        <taxon>Prevotellaceae</taxon>
        <taxon>Hoylesella</taxon>
    </lineage>
</organism>
<gene>
    <name evidence="2" type="ORF">HMPREF1991_02374</name>
</gene>
<dbReference type="RefSeq" id="WP_262502534.1">
    <property type="nucleotide sequence ID" value="NZ_KB899211.1"/>
</dbReference>
<dbReference type="HOGENOM" id="CLU_3274522_0_0_10"/>
<evidence type="ECO:0000256" key="1">
    <source>
        <dbReference type="SAM" id="MobiDB-lite"/>
    </source>
</evidence>
<feature type="compositionally biased region" description="Polar residues" evidence="1">
    <location>
        <begin position="12"/>
        <end position="25"/>
    </location>
</feature>
<name>A0A069QFG0_HOYLO</name>
<comment type="caution">
    <text evidence="2">The sequence shown here is derived from an EMBL/GenBank/DDBJ whole genome shotgun (WGS) entry which is preliminary data.</text>
</comment>
<dbReference type="Proteomes" id="UP000027442">
    <property type="component" value="Unassembled WGS sequence"/>
</dbReference>
<protein>
    <submittedName>
        <fullName evidence="2">Uncharacterized protein</fullName>
    </submittedName>
</protein>
<dbReference type="EMBL" id="JNGW01000104">
    <property type="protein sequence ID" value="KDR51540.1"/>
    <property type="molecule type" value="Genomic_DNA"/>
</dbReference>
<reference evidence="2 3" key="1">
    <citation type="submission" date="2013-08" db="EMBL/GenBank/DDBJ databases">
        <authorList>
            <person name="Weinstock G."/>
            <person name="Sodergren E."/>
            <person name="Wylie T."/>
            <person name="Fulton L."/>
            <person name="Fulton R."/>
            <person name="Fronick C."/>
            <person name="O'Laughlin M."/>
            <person name="Godfrey J."/>
            <person name="Miner T."/>
            <person name="Herter B."/>
            <person name="Appelbaum E."/>
            <person name="Cordes M."/>
            <person name="Lek S."/>
            <person name="Wollam A."/>
            <person name="Pepin K.H."/>
            <person name="Palsikar V.B."/>
            <person name="Mitreva M."/>
            <person name="Wilson R.K."/>
        </authorList>
    </citation>
    <scope>NUCLEOTIDE SEQUENCE [LARGE SCALE GENOMIC DNA]</scope>
    <source>
        <strain evidence="2 3">ATCC 15930</strain>
    </source>
</reference>
<proteinExistence type="predicted"/>
<feature type="region of interest" description="Disordered" evidence="1">
    <location>
        <begin position="1"/>
        <end position="25"/>
    </location>
</feature>
<dbReference type="AlphaFoldDB" id="A0A069QFG0"/>
<evidence type="ECO:0000313" key="3">
    <source>
        <dbReference type="Proteomes" id="UP000027442"/>
    </source>
</evidence>
<sequence>METDQDLRPCFSQPQPRQGRSLSLPTLPYQKTNRYAVVGTM</sequence>
<keyword evidence="3" id="KW-1185">Reference proteome</keyword>